<feature type="transmembrane region" description="Helical" evidence="1">
    <location>
        <begin position="63"/>
        <end position="80"/>
    </location>
</feature>
<protein>
    <submittedName>
        <fullName evidence="2">Uncharacterized protein</fullName>
    </submittedName>
</protein>
<evidence type="ECO:0000313" key="2">
    <source>
        <dbReference type="EMBL" id="QHT99587.1"/>
    </source>
</evidence>
<name>A0A6C0J6J8_9ZZZZ</name>
<reference evidence="2" key="1">
    <citation type="journal article" date="2020" name="Nature">
        <title>Giant virus diversity and host interactions through global metagenomics.</title>
        <authorList>
            <person name="Schulz F."/>
            <person name="Roux S."/>
            <person name="Paez-Espino D."/>
            <person name="Jungbluth S."/>
            <person name="Walsh D.A."/>
            <person name="Denef V.J."/>
            <person name="McMahon K.D."/>
            <person name="Konstantinidis K.T."/>
            <person name="Eloe-Fadrosh E.A."/>
            <person name="Kyrpides N.C."/>
            <person name="Woyke T."/>
        </authorList>
    </citation>
    <scope>NUCLEOTIDE SEQUENCE</scope>
    <source>
        <strain evidence="2">GVMAG-M-3300025727-45</strain>
    </source>
</reference>
<dbReference type="AlphaFoldDB" id="A0A6C0J6J8"/>
<keyword evidence="1" id="KW-0812">Transmembrane</keyword>
<keyword evidence="1" id="KW-1133">Transmembrane helix</keyword>
<feature type="transmembrane region" description="Helical" evidence="1">
    <location>
        <begin position="12"/>
        <end position="31"/>
    </location>
</feature>
<evidence type="ECO:0000256" key="1">
    <source>
        <dbReference type="SAM" id="Phobius"/>
    </source>
</evidence>
<dbReference type="EMBL" id="MN740311">
    <property type="protein sequence ID" value="QHT99587.1"/>
    <property type="molecule type" value="Genomic_DNA"/>
</dbReference>
<organism evidence="2">
    <name type="scientific">viral metagenome</name>
    <dbReference type="NCBI Taxonomy" id="1070528"/>
    <lineage>
        <taxon>unclassified sequences</taxon>
        <taxon>metagenomes</taxon>
        <taxon>organismal metagenomes</taxon>
    </lineage>
</organism>
<keyword evidence="1" id="KW-0472">Membrane</keyword>
<sequence>MDLFSIIPSEYQYAFATVISGLGFATIFPVLPTVLVDLFSNMWMRFFVTVMLLWQAGRTMQEALISSALVWGLVMYLNSVEESEKNNVKANNITQVQQ</sequence>
<accession>A0A6C0J6J8</accession>
<proteinExistence type="predicted"/>